<feature type="domain" description="Disulphide bond isomerase DsbC/G N-terminal" evidence="8">
    <location>
        <begin position="47"/>
        <end position="117"/>
    </location>
</feature>
<dbReference type="InterPro" id="IPR012336">
    <property type="entry name" value="Thioredoxin-like_fold"/>
</dbReference>
<comment type="function">
    <text evidence="7">Required for disulfide bond formation in some periplasmic proteins. Acts by transferring its disulfide bond to other proteins and is reduced in the process.</text>
</comment>
<dbReference type="InterPro" id="IPR009094">
    <property type="entry name" value="DiS-bond_isomerase_DsbC/G_N_sf"/>
</dbReference>
<keyword evidence="4 7" id="KW-0574">Periplasm</keyword>
<evidence type="ECO:0000313" key="10">
    <source>
        <dbReference type="EMBL" id="BDU15498.1"/>
    </source>
</evidence>
<name>A0ABM8DAD2_9GAMM</name>
<dbReference type="InterPro" id="IPR036249">
    <property type="entry name" value="Thioredoxin-like_sf"/>
</dbReference>
<comment type="subcellular location">
    <subcellularLocation>
        <location evidence="1 7">Periplasm</location>
    </subcellularLocation>
</comment>
<gene>
    <name evidence="10" type="ORF">LA521A_06990</name>
</gene>
<dbReference type="RefSeq" id="WP_281780996.1">
    <property type="nucleotide sequence ID" value="NZ_AP027041.1"/>
</dbReference>
<dbReference type="InterPro" id="IPR033954">
    <property type="entry name" value="DiS-bond_Isoase_DsbC/G"/>
</dbReference>
<dbReference type="EMBL" id="AP027041">
    <property type="protein sequence ID" value="BDU15498.1"/>
    <property type="molecule type" value="Genomic_DNA"/>
</dbReference>
<dbReference type="Gene3D" id="3.10.450.70">
    <property type="entry name" value="Disulphide bond isomerase, DsbC/G, N-terminal"/>
    <property type="match status" value="1"/>
</dbReference>
<evidence type="ECO:0000313" key="11">
    <source>
        <dbReference type="Proteomes" id="UP001317822"/>
    </source>
</evidence>
<dbReference type="PANTHER" id="PTHR35272:SF3">
    <property type="entry name" value="THIOL:DISULFIDE INTERCHANGE PROTEIN DSBC"/>
    <property type="match status" value="1"/>
</dbReference>
<dbReference type="PROSITE" id="PS51257">
    <property type="entry name" value="PROKAR_LIPOPROTEIN"/>
    <property type="match status" value="1"/>
</dbReference>
<dbReference type="Pfam" id="PF10411">
    <property type="entry name" value="DsbC_N"/>
    <property type="match status" value="1"/>
</dbReference>
<accession>A0ABM8DAD2</accession>
<dbReference type="SUPFAM" id="SSF52833">
    <property type="entry name" value="Thioredoxin-like"/>
    <property type="match status" value="1"/>
</dbReference>
<feature type="domain" description="Thioredoxin-like fold" evidence="9">
    <location>
        <begin position="145"/>
        <end position="264"/>
    </location>
</feature>
<protein>
    <recommendedName>
        <fullName evidence="7">Thiol:disulfide interchange protein</fullName>
    </recommendedName>
</protein>
<evidence type="ECO:0000256" key="3">
    <source>
        <dbReference type="ARBA" id="ARBA00022729"/>
    </source>
</evidence>
<dbReference type="InterPro" id="IPR051470">
    <property type="entry name" value="Thiol:disulfide_interchange"/>
</dbReference>
<organism evidence="10 11">
    <name type="scientific">Lysobacter auxotrophicus</name>
    <dbReference type="NCBI Taxonomy" id="2992573"/>
    <lineage>
        <taxon>Bacteria</taxon>
        <taxon>Pseudomonadati</taxon>
        <taxon>Pseudomonadota</taxon>
        <taxon>Gammaproteobacteria</taxon>
        <taxon>Lysobacterales</taxon>
        <taxon>Lysobacteraceae</taxon>
        <taxon>Lysobacter</taxon>
    </lineage>
</organism>
<keyword evidence="3 7" id="KW-0732">Signal</keyword>
<dbReference type="SUPFAM" id="SSF54423">
    <property type="entry name" value="DsbC/DsbG N-terminal domain-like"/>
    <property type="match status" value="1"/>
</dbReference>
<evidence type="ECO:0000256" key="1">
    <source>
        <dbReference type="ARBA" id="ARBA00004418"/>
    </source>
</evidence>
<dbReference type="Gene3D" id="3.40.30.10">
    <property type="entry name" value="Glutaredoxin"/>
    <property type="match status" value="1"/>
</dbReference>
<evidence type="ECO:0000256" key="7">
    <source>
        <dbReference type="RuleBase" id="RU364038"/>
    </source>
</evidence>
<keyword evidence="11" id="KW-1185">Reference proteome</keyword>
<evidence type="ECO:0000256" key="5">
    <source>
        <dbReference type="ARBA" id="ARBA00023157"/>
    </source>
</evidence>
<keyword evidence="6 7" id="KW-0676">Redox-active center</keyword>
<sequence length="284" mass="29624">MKRLVLAVLGAISLSACAQAPGGNTDPVPAATTAAATAPIAAPKPAAGTPDARAIEAVRALNPQVEVERVAAAAMPGFREAIVAGQVVYVSDDGRYLFLPGSGGALFDVAAKKNLSEDAMAGLRKQLIATIPASERIVFSPAKPKYTVTVFTDVECGYCRKLHSQIAEYNREGIAIEYLAFPRMGLGSDDYRKMVAVWCAPDRRKALTAAKSDHGPTKADCKTSVNQQYDVGQRVGLTGTPMIVTAEGVQVGGYVPPAALRETLDKLAAENARTASAAPAKPGT</sequence>
<evidence type="ECO:0000256" key="2">
    <source>
        <dbReference type="ARBA" id="ARBA00009813"/>
    </source>
</evidence>
<dbReference type="Proteomes" id="UP001317822">
    <property type="component" value="Chromosome"/>
</dbReference>
<evidence type="ECO:0000256" key="6">
    <source>
        <dbReference type="ARBA" id="ARBA00023284"/>
    </source>
</evidence>
<proteinExistence type="inferred from homology"/>
<dbReference type="PANTHER" id="PTHR35272">
    <property type="entry name" value="THIOL:DISULFIDE INTERCHANGE PROTEIN DSBC-RELATED"/>
    <property type="match status" value="1"/>
</dbReference>
<reference evidence="10 11" key="1">
    <citation type="journal article" date="2023" name="Int. J. Syst. Evol. Microbiol.">
        <title>Physiological and genomic analyses of cobalamin (vitamin B12)-auxotrophy of Lysobacter auxotrophicus sp. nov., a methionine-auxotrophic chitinolytic bacterium isolated from chitin-treated soil.</title>
        <authorList>
            <person name="Saito A."/>
            <person name="Dohra H."/>
            <person name="Hamada M."/>
            <person name="Moriuchi R."/>
            <person name="Kotsuchibashi Y."/>
            <person name="Mori K."/>
        </authorList>
    </citation>
    <scope>NUCLEOTIDE SEQUENCE [LARGE SCALE GENOMIC DNA]</scope>
    <source>
        <strain evidence="10 11">5-21a</strain>
    </source>
</reference>
<feature type="chain" id="PRO_5044986627" description="Thiol:disulfide interchange protein" evidence="7">
    <location>
        <begin position="19"/>
        <end position="284"/>
    </location>
</feature>
<keyword evidence="5" id="KW-1015">Disulfide bond</keyword>
<comment type="similarity">
    <text evidence="2 7">Belongs to the thioredoxin family. DsbC subfamily.</text>
</comment>
<evidence type="ECO:0000259" key="9">
    <source>
        <dbReference type="Pfam" id="PF13098"/>
    </source>
</evidence>
<dbReference type="Pfam" id="PF13098">
    <property type="entry name" value="Thioredoxin_2"/>
    <property type="match status" value="1"/>
</dbReference>
<evidence type="ECO:0000259" key="8">
    <source>
        <dbReference type="Pfam" id="PF10411"/>
    </source>
</evidence>
<dbReference type="InterPro" id="IPR018950">
    <property type="entry name" value="DiS-bond_isomerase_DsbC/G_N"/>
</dbReference>
<feature type="signal peptide" evidence="7">
    <location>
        <begin position="1"/>
        <end position="18"/>
    </location>
</feature>
<dbReference type="CDD" id="cd03020">
    <property type="entry name" value="DsbA_DsbC_DsbG"/>
    <property type="match status" value="1"/>
</dbReference>
<evidence type="ECO:0000256" key="4">
    <source>
        <dbReference type="ARBA" id="ARBA00022764"/>
    </source>
</evidence>